<dbReference type="EMBL" id="GBXM01059378">
    <property type="protein sequence ID" value="JAH49199.1"/>
    <property type="molecule type" value="Transcribed_RNA"/>
</dbReference>
<accession>A0A0E9T698</accession>
<evidence type="ECO:0000313" key="1">
    <source>
        <dbReference type="EMBL" id="JAH49199.1"/>
    </source>
</evidence>
<dbReference type="AlphaFoldDB" id="A0A0E9T698"/>
<reference evidence="1" key="1">
    <citation type="submission" date="2014-11" db="EMBL/GenBank/DDBJ databases">
        <authorList>
            <person name="Amaro Gonzalez C."/>
        </authorList>
    </citation>
    <scope>NUCLEOTIDE SEQUENCE</scope>
</reference>
<proteinExistence type="predicted"/>
<protein>
    <submittedName>
        <fullName evidence="1">Uncharacterized protein</fullName>
    </submittedName>
</protein>
<organism evidence="1">
    <name type="scientific">Anguilla anguilla</name>
    <name type="common">European freshwater eel</name>
    <name type="synonym">Muraena anguilla</name>
    <dbReference type="NCBI Taxonomy" id="7936"/>
    <lineage>
        <taxon>Eukaryota</taxon>
        <taxon>Metazoa</taxon>
        <taxon>Chordata</taxon>
        <taxon>Craniata</taxon>
        <taxon>Vertebrata</taxon>
        <taxon>Euteleostomi</taxon>
        <taxon>Actinopterygii</taxon>
        <taxon>Neopterygii</taxon>
        <taxon>Teleostei</taxon>
        <taxon>Anguilliformes</taxon>
        <taxon>Anguillidae</taxon>
        <taxon>Anguilla</taxon>
    </lineage>
</organism>
<sequence>MLFFSCCFFFKEENEMMEKCSLGMRIKTIQCIFPWSSTRHKISQKH</sequence>
<reference evidence="1" key="2">
    <citation type="journal article" date="2015" name="Fish Shellfish Immunol.">
        <title>Early steps in the European eel (Anguilla anguilla)-Vibrio vulnificus interaction in the gills: Role of the RtxA13 toxin.</title>
        <authorList>
            <person name="Callol A."/>
            <person name="Pajuelo D."/>
            <person name="Ebbesson L."/>
            <person name="Teles M."/>
            <person name="MacKenzie S."/>
            <person name="Amaro C."/>
        </authorList>
    </citation>
    <scope>NUCLEOTIDE SEQUENCE</scope>
</reference>
<name>A0A0E9T698_ANGAN</name>